<proteinExistence type="predicted"/>
<dbReference type="EMBL" id="ML738515">
    <property type="protein sequence ID" value="KAE8306184.1"/>
    <property type="molecule type" value="Genomic_DNA"/>
</dbReference>
<protein>
    <submittedName>
        <fullName evidence="2">Uncharacterized protein</fullName>
    </submittedName>
</protein>
<evidence type="ECO:0000313" key="3">
    <source>
        <dbReference type="Proteomes" id="UP000325433"/>
    </source>
</evidence>
<accession>A0A5N6VCG3</accession>
<reference evidence="3" key="1">
    <citation type="submission" date="2019-04" db="EMBL/GenBank/DDBJ databases">
        <title>Friends and foes A comparative genomics studyof 23 Aspergillus species from section Flavi.</title>
        <authorList>
            <consortium name="DOE Joint Genome Institute"/>
            <person name="Kjaerbolling I."/>
            <person name="Vesth T."/>
            <person name="Frisvad J.C."/>
            <person name="Nybo J.L."/>
            <person name="Theobald S."/>
            <person name="Kildgaard S."/>
            <person name="Isbrandt T."/>
            <person name="Kuo A."/>
            <person name="Sato A."/>
            <person name="Lyhne E.K."/>
            <person name="Kogle M.E."/>
            <person name="Wiebenga A."/>
            <person name="Kun R.S."/>
            <person name="Lubbers R.J."/>
            <person name="Makela M.R."/>
            <person name="Barry K."/>
            <person name="Chovatia M."/>
            <person name="Clum A."/>
            <person name="Daum C."/>
            <person name="Haridas S."/>
            <person name="He G."/>
            <person name="LaButti K."/>
            <person name="Lipzen A."/>
            <person name="Mondo S."/>
            <person name="Riley R."/>
            <person name="Salamov A."/>
            <person name="Simmons B.A."/>
            <person name="Magnuson J.K."/>
            <person name="Henrissat B."/>
            <person name="Mortensen U.H."/>
            <person name="Larsen T.O."/>
            <person name="Devries R.P."/>
            <person name="Grigoriev I.V."/>
            <person name="Machida M."/>
            <person name="Baker S.E."/>
            <person name="Andersen M.R."/>
        </authorList>
    </citation>
    <scope>NUCLEOTIDE SEQUENCE [LARGE SCALE GENOMIC DNA]</scope>
    <source>
        <strain evidence="3">CBS 130015</strain>
    </source>
</reference>
<sequence length="86" mass="9192">MLDTTWKPYDATQKGNCNLTKRSLAARGQSVAQGAITNSEPSMEQRPGFGLLQPTAEHTELEVTQSVNEPDGTEHISGGPIPAEAQ</sequence>
<dbReference type="Proteomes" id="UP000325433">
    <property type="component" value="Unassembled WGS sequence"/>
</dbReference>
<evidence type="ECO:0000313" key="2">
    <source>
        <dbReference type="EMBL" id="KAE8306184.1"/>
    </source>
</evidence>
<organism evidence="2 3">
    <name type="scientific">Aspergillus transmontanensis</name>
    <dbReference type="NCBI Taxonomy" id="1034304"/>
    <lineage>
        <taxon>Eukaryota</taxon>
        <taxon>Fungi</taxon>
        <taxon>Dikarya</taxon>
        <taxon>Ascomycota</taxon>
        <taxon>Pezizomycotina</taxon>
        <taxon>Eurotiomycetes</taxon>
        <taxon>Eurotiomycetidae</taxon>
        <taxon>Eurotiales</taxon>
        <taxon>Aspergillaceae</taxon>
        <taxon>Aspergillus</taxon>
        <taxon>Aspergillus subgen. Circumdati</taxon>
    </lineage>
</organism>
<dbReference type="AlphaFoldDB" id="A0A5N6VCG3"/>
<feature type="region of interest" description="Disordered" evidence="1">
    <location>
        <begin position="64"/>
        <end position="86"/>
    </location>
</feature>
<name>A0A5N6VCG3_9EURO</name>
<evidence type="ECO:0000256" key="1">
    <source>
        <dbReference type="SAM" id="MobiDB-lite"/>
    </source>
</evidence>
<gene>
    <name evidence="2" type="ORF">BDV41DRAFT_583557</name>
</gene>
<keyword evidence="3" id="KW-1185">Reference proteome</keyword>